<gene>
    <name evidence="1" type="ORF">IB211_03301</name>
</gene>
<dbReference type="EMBL" id="CP011307">
    <property type="protein sequence ID" value="ALP95689.1"/>
    <property type="molecule type" value="Genomic_DNA"/>
</dbReference>
<sequence length="83" mass="9429">MVKQYLDPNHTSDTVLLDKDAYEEEFWVDAPNVISNFVALEFTGGGLDDIMEFAVDHQIRYFVQGAKIYVDARKEAGLFLILA</sequence>
<proteinExistence type="predicted"/>
<reference evidence="1 2" key="1">
    <citation type="journal article" date="2015" name="Nat. Commun.">
        <title>Production of butyrate from lysine and the Amadori product fructoselysine by a human gut commensal.</title>
        <authorList>
            <person name="Bui T.P."/>
            <person name="Ritari J."/>
            <person name="Boeren S."/>
            <person name="de Waard P."/>
            <person name="Plugge C.M."/>
            <person name="de Vos W.M."/>
        </authorList>
    </citation>
    <scope>NUCLEOTIDE SEQUENCE [LARGE SCALE GENOMIC DNA]</scope>
    <source>
        <strain evidence="1 2">AF211</strain>
    </source>
</reference>
<dbReference type="KEGG" id="ibu:IB211_03301"/>
<dbReference type="Proteomes" id="UP000064844">
    <property type="component" value="Chromosome"/>
</dbReference>
<dbReference type="RefSeq" id="WP_033118245.1">
    <property type="nucleotide sequence ID" value="NZ_CALICV010000114.1"/>
</dbReference>
<organism evidence="1 2">
    <name type="scientific">Intestinimonas butyriciproducens</name>
    <dbReference type="NCBI Taxonomy" id="1297617"/>
    <lineage>
        <taxon>Bacteria</taxon>
        <taxon>Bacillati</taxon>
        <taxon>Bacillota</taxon>
        <taxon>Clostridia</taxon>
        <taxon>Eubacteriales</taxon>
        <taxon>Intestinimonas</taxon>
    </lineage>
</organism>
<protein>
    <submittedName>
        <fullName evidence="1">Uncharacterized protein</fullName>
    </submittedName>
</protein>
<reference evidence="2" key="2">
    <citation type="submission" date="2015-04" db="EMBL/GenBank/DDBJ databases">
        <title>A butyrogenic pathway from the amino acid lysine in a human gut commensal.</title>
        <authorList>
            <person name="de Vos W.M."/>
            <person name="Bui N.T.P."/>
            <person name="Plugge C.M."/>
            <person name="Ritari J."/>
        </authorList>
    </citation>
    <scope>NUCLEOTIDE SEQUENCE [LARGE SCALE GENOMIC DNA]</scope>
    <source>
        <strain evidence="2">AF211</strain>
    </source>
</reference>
<evidence type="ECO:0000313" key="2">
    <source>
        <dbReference type="Proteomes" id="UP000064844"/>
    </source>
</evidence>
<evidence type="ECO:0000313" key="1">
    <source>
        <dbReference type="EMBL" id="ALP95689.1"/>
    </source>
</evidence>
<name>A0A0S2W8N8_9FIRM</name>
<accession>A0A0S2W8N8</accession>
<keyword evidence="2" id="KW-1185">Reference proteome</keyword>
<dbReference type="STRING" id="1297617.IB211_03301"/>
<dbReference type="AlphaFoldDB" id="A0A0S2W8N8"/>